<comment type="caution">
    <text evidence="11">The sequence shown here is derived from an EMBL/GenBank/DDBJ whole genome shotgun (WGS) entry which is preliminary data.</text>
</comment>
<dbReference type="HAMAP" id="MF_00181">
    <property type="entry name" value="Cytosol_peptidase_M17"/>
    <property type="match status" value="1"/>
</dbReference>
<evidence type="ECO:0000313" key="11">
    <source>
        <dbReference type="EMBL" id="MBN8662205.1"/>
    </source>
</evidence>
<keyword evidence="4 8" id="KW-0031">Aminopeptidase</keyword>
<feature type="binding site" evidence="8">
    <location>
        <position position="287"/>
    </location>
    <ligand>
        <name>Mn(2+)</name>
        <dbReference type="ChEBI" id="CHEBI:29035"/>
        <label>1</label>
    </ligand>
</feature>
<comment type="cofactor">
    <cofactor evidence="8">
        <name>Mn(2+)</name>
        <dbReference type="ChEBI" id="CHEBI:29035"/>
    </cofactor>
    <text evidence="8">Binds 2 manganese ions per subunit.</text>
</comment>
<organism evidence="11 12">
    <name type="scientific">Candidatus Obscuribacter phosphatis</name>
    <dbReference type="NCBI Taxonomy" id="1906157"/>
    <lineage>
        <taxon>Bacteria</taxon>
        <taxon>Bacillati</taxon>
        <taxon>Candidatus Melainabacteria</taxon>
        <taxon>Candidatus Obscuribacterales</taxon>
        <taxon>Candidatus Obscuribacteraceae</taxon>
        <taxon>Candidatus Obscuribacter</taxon>
    </lineage>
</organism>
<feature type="binding site" evidence="8">
    <location>
        <position position="364"/>
    </location>
    <ligand>
        <name>Mn(2+)</name>
        <dbReference type="ChEBI" id="CHEBI:29035"/>
        <label>1</label>
    </ligand>
</feature>
<dbReference type="Pfam" id="PF02789">
    <property type="entry name" value="Peptidase_M17_N"/>
    <property type="match status" value="1"/>
</dbReference>
<dbReference type="InterPro" id="IPR008283">
    <property type="entry name" value="Peptidase_M17_N"/>
</dbReference>
<dbReference type="Proteomes" id="UP000664277">
    <property type="component" value="Unassembled WGS sequence"/>
</dbReference>
<evidence type="ECO:0000256" key="7">
    <source>
        <dbReference type="ARBA" id="ARBA00049972"/>
    </source>
</evidence>
<evidence type="ECO:0000259" key="9">
    <source>
        <dbReference type="Pfam" id="PF00883"/>
    </source>
</evidence>
<comment type="catalytic activity">
    <reaction evidence="1 8">
        <text>Release of an N-terminal amino acid, Xaa-|-Yaa-, in which Xaa is preferably Leu, but may be other amino acids including Pro although not Arg or Lys, and Yaa may be Pro. Amino acid amides and methyl esters are also readily hydrolyzed, but rates on arylamides are exceedingly low.</text>
        <dbReference type="EC" id="3.4.11.1"/>
    </reaction>
</comment>
<feature type="binding site" evidence="8">
    <location>
        <position position="366"/>
    </location>
    <ligand>
        <name>Mn(2+)</name>
        <dbReference type="ChEBI" id="CHEBI:29035"/>
        <label>2</label>
    </ligand>
</feature>
<dbReference type="Gene3D" id="3.40.630.10">
    <property type="entry name" value="Zn peptidases"/>
    <property type="match status" value="1"/>
</dbReference>
<dbReference type="GO" id="GO:0005737">
    <property type="term" value="C:cytoplasm"/>
    <property type="evidence" value="ECO:0007669"/>
    <property type="project" value="UniProtKB-SubCell"/>
</dbReference>
<feature type="binding site" evidence="8">
    <location>
        <position position="366"/>
    </location>
    <ligand>
        <name>Mn(2+)</name>
        <dbReference type="ChEBI" id="CHEBI:29035"/>
        <label>1</label>
    </ligand>
</feature>
<dbReference type="PANTHER" id="PTHR11963">
    <property type="entry name" value="LEUCINE AMINOPEPTIDASE-RELATED"/>
    <property type="match status" value="1"/>
</dbReference>
<feature type="binding site" evidence="8">
    <location>
        <position position="305"/>
    </location>
    <ligand>
        <name>Mn(2+)</name>
        <dbReference type="ChEBI" id="CHEBI:29035"/>
        <label>2</label>
    </ligand>
</feature>
<proteinExistence type="inferred from homology"/>
<gene>
    <name evidence="8" type="primary">pepA</name>
    <name evidence="11" type="ORF">J0M35_17685</name>
</gene>
<evidence type="ECO:0000256" key="8">
    <source>
        <dbReference type="HAMAP-Rule" id="MF_00181"/>
    </source>
</evidence>
<keyword evidence="6 8" id="KW-0378">Hydrolase</keyword>
<evidence type="ECO:0000256" key="5">
    <source>
        <dbReference type="ARBA" id="ARBA00022670"/>
    </source>
</evidence>
<dbReference type="InterPro" id="IPR043472">
    <property type="entry name" value="Macro_dom-like"/>
</dbReference>
<evidence type="ECO:0000313" key="12">
    <source>
        <dbReference type="Proteomes" id="UP000664277"/>
    </source>
</evidence>
<feature type="binding site" evidence="8">
    <location>
        <position position="282"/>
    </location>
    <ligand>
        <name>Mn(2+)</name>
        <dbReference type="ChEBI" id="CHEBI:29035"/>
        <label>2</label>
    </ligand>
</feature>
<protein>
    <recommendedName>
        <fullName evidence="8">Probable cytosol aminopeptidase</fullName>
        <ecNumber evidence="8">3.4.11.1</ecNumber>
    </recommendedName>
    <alternativeName>
        <fullName evidence="8">Leucine aminopeptidase</fullName>
        <shortName evidence="8">LAP</shortName>
        <ecNumber evidence="8">3.4.11.10</ecNumber>
    </alternativeName>
    <alternativeName>
        <fullName evidence="8">Leucyl aminopeptidase</fullName>
    </alternativeName>
</protein>
<evidence type="ECO:0000256" key="1">
    <source>
        <dbReference type="ARBA" id="ARBA00000135"/>
    </source>
</evidence>
<comment type="function">
    <text evidence="7 8">Presumably involved in the processing and regular turnover of intracellular proteins. Catalyzes the removal of unsubstituted N-terminal amino acids from various peptides.</text>
</comment>
<dbReference type="GO" id="GO:0070006">
    <property type="term" value="F:metalloaminopeptidase activity"/>
    <property type="evidence" value="ECO:0007669"/>
    <property type="project" value="InterPro"/>
</dbReference>
<dbReference type="PRINTS" id="PR00481">
    <property type="entry name" value="LAMNOPPTDASE"/>
</dbReference>
<dbReference type="AlphaFoldDB" id="A0A8J7PNK9"/>
<feature type="active site" evidence="8">
    <location>
        <position position="294"/>
    </location>
</feature>
<keyword evidence="8" id="KW-0963">Cytoplasm</keyword>
<evidence type="ECO:0000259" key="10">
    <source>
        <dbReference type="Pfam" id="PF02789"/>
    </source>
</evidence>
<accession>A0A8J7PNK9</accession>
<comment type="subcellular location">
    <subcellularLocation>
        <location evidence="8">Cytoplasm</location>
    </subcellularLocation>
</comment>
<dbReference type="GO" id="GO:0030145">
    <property type="term" value="F:manganese ion binding"/>
    <property type="evidence" value="ECO:0007669"/>
    <property type="project" value="UniProtKB-UniRule"/>
</dbReference>
<keyword evidence="8" id="KW-0479">Metal-binding</keyword>
<feature type="binding site" evidence="8">
    <location>
        <position position="287"/>
    </location>
    <ligand>
        <name>Mn(2+)</name>
        <dbReference type="ChEBI" id="CHEBI:29035"/>
        <label>2</label>
    </ligand>
</feature>
<dbReference type="InterPro" id="IPR011356">
    <property type="entry name" value="Leucine_aapep/pepB"/>
</dbReference>
<keyword evidence="8" id="KW-0464">Manganese</keyword>
<dbReference type="EMBL" id="JAFLCK010000033">
    <property type="protein sequence ID" value="MBN8662205.1"/>
    <property type="molecule type" value="Genomic_DNA"/>
</dbReference>
<dbReference type="Pfam" id="PF00883">
    <property type="entry name" value="Peptidase_M17"/>
    <property type="match status" value="1"/>
</dbReference>
<dbReference type="InterPro" id="IPR023042">
    <property type="entry name" value="Peptidase_M17_leu_NH2_pept"/>
</dbReference>
<dbReference type="GO" id="GO:0006508">
    <property type="term" value="P:proteolysis"/>
    <property type="evidence" value="ECO:0007669"/>
    <property type="project" value="UniProtKB-KW"/>
</dbReference>
<feature type="domain" description="Peptidase M17 leucyl aminopeptidase N-terminal" evidence="10">
    <location>
        <begin position="37"/>
        <end position="159"/>
    </location>
</feature>
<name>A0A8J7PNK9_9BACT</name>
<comment type="catalytic activity">
    <reaction evidence="2 8">
        <text>Release of an N-terminal amino acid, preferentially leucine, but not glutamic or aspartic acids.</text>
        <dbReference type="EC" id="3.4.11.10"/>
    </reaction>
</comment>
<dbReference type="Gene3D" id="3.40.220.10">
    <property type="entry name" value="Leucine Aminopeptidase, subunit E, domain 1"/>
    <property type="match status" value="1"/>
</dbReference>
<dbReference type="EC" id="3.4.11.1" evidence="8"/>
<comment type="similarity">
    <text evidence="3 8">Belongs to the peptidase M17 family.</text>
</comment>
<reference evidence="11" key="1">
    <citation type="submission" date="2021-02" db="EMBL/GenBank/DDBJ databases">
        <title>Genome-Resolved Metagenomics of a Microbial Community Performing Photosynthetic Biological Nutrient Removal.</title>
        <authorList>
            <person name="Mcdaniel E.A."/>
        </authorList>
    </citation>
    <scope>NUCLEOTIDE SEQUENCE</scope>
    <source>
        <strain evidence="11">UWPOB_OBS1</strain>
    </source>
</reference>
<sequence>MATSISFKATSAGLTSALQRVGKSSRANVILLRFSGERKLKGFAHEVNEITGGLIARRVKSDGFEPQHKQVSVLDTNLETVGLDRIILVGLGARSKLTLNKLREALTEAFLAARDTAGGEHLIMPLVDVELPGFTVEQLAQTVAEFATLVDYEPNHKKTRDQGRTHFETLTLLTSDEHLSSVNRGLKVGKLLGEATNRARDMVNEPSDTMTPARIAAIARKIGKDSGGLVKVRVFGQSEIKAMKMGGVLAVSSGCQNPPAFIEMRYDPPGGGTEEVLGLVGKGITFDSGGLNLKDDDGMRDMKNDMGGAAAVLQAMSLVGALKPQISVRAVVAACENLTDARSMRQGMVIKTMSGLTVEVGHTDAEGRLTLADALTYVQKKLGANQLIDVATLTGSVEEALGDKITGIFGNNSRFTREVLNCADSVGEPMHELPMYEGYRQGNDSEMADLTNDGSGPGSIVAAWFLREFVEEGNTWVHMDIAGTSFHRYGEGINSHGATGVAVRTLGEMLRQYSEV</sequence>
<evidence type="ECO:0000256" key="2">
    <source>
        <dbReference type="ARBA" id="ARBA00000967"/>
    </source>
</evidence>
<dbReference type="SUPFAM" id="SSF52949">
    <property type="entry name" value="Macro domain-like"/>
    <property type="match status" value="1"/>
</dbReference>
<dbReference type="SUPFAM" id="SSF53187">
    <property type="entry name" value="Zn-dependent exopeptidases"/>
    <property type="match status" value="1"/>
</dbReference>
<feature type="domain" description="Cytosol aminopeptidase" evidence="9">
    <location>
        <begin position="198"/>
        <end position="506"/>
    </location>
</feature>
<dbReference type="InterPro" id="IPR000819">
    <property type="entry name" value="Peptidase_M17_C"/>
</dbReference>
<keyword evidence="5 8" id="KW-0645">Protease</keyword>
<evidence type="ECO:0000256" key="6">
    <source>
        <dbReference type="ARBA" id="ARBA00022801"/>
    </source>
</evidence>
<dbReference type="PANTHER" id="PTHR11963:SF23">
    <property type="entry name" value="CYTOSOL AMINOPEPTIDASE"/>
    <property type="match status" value="1"/>
</dbReference>
<evidence type="ECO:0000256" key="3">
    <source>
        <dbReference type="ARBA" id="ARBA00009528"/>
    </source>
</evidence>
<feature type="active site" evidence="8">
    <location>
        <position position="368"/>
    </location>
</feature>
<dbReference type="CDD" id="cd00433">
    <property type="entry name" value="Peptidase_M17"/>
    <property type="match status" value="1"/>
</dbReference>
<dbReference type="EC" id="3.4.11.10" evidence="8"/>
<evidence type="ECO:0000256" key="4">
    <source>
        <dbReference type="ARBA" id="ARBA00022438"/>
    </source>
</evidence>